<dbReference type="KEGG" id="rain:Rai3103_00610"/>
<dbReference type="AlphaFoldDB" id="A0A5Q2F640"/>
<evidence type="ECO:0000313" key="3">
    <source>
        <dbReference type="Proteomes" id="UP000386847"/>
    </source>
</evidence>
<evidence type="ECO:0000256" key="1">
    <source>
        <dbReference type="SAM" id="MobiDB-lite"/>
    </source>
</evidence>
<dbReference type="RefSeq" id="WP_153570942.1">
    <property type="nucleotide sequence ID" value="NZ_CP045725.1"/>
</dbReference>
<dbReference type="EMBL" id="CP045725">
    <property type="protein sequence ID" value="QGF22432.1"/>
    <property type="molecule type" value="Genomic_DNA"/>
</dbReference>
<dbReference type="Proteomes" id="UP000386847">
    <property type="component" value="Chromosome"/>
</dbReference>
<name>A0A5Q2F640_9ACTN</name>
<reference evidence="2 3" key="1">
    <citation type="submission" date="2019-10" db="EMBL/GenBank/DDBJ databases">
        <title>Genomic analysis of Raineyella sp. CBA3103.</title>
        <authorList>
            <person name="Roh S.W."/>
        </authorList>
    </citation>
    <scope>NUCLEOTIDE SEQUENCE [LARGE SCALE GENOMIC DNA]</scope>
    <source>
        <strain evidence="2 3">CBA3103</strain>
    </source>
</reference>
<keyword evidence="3" id="KW-1185">Reference proteome</keyword>
<accession>A0A5Q2F640</accession>
<sequence length="118" mass="13112">MSEMEPTRNETTASPAPQGGEQAPRRRKSVPGPHKSYEALNEARLRAAAGKRRPSRLPGSVRLAMEWIETLPPDSLVKLGKDGNPEEVRAAADKFRAVADWLQYAAIIAHARDRFPER</sequence>
<gene>
    <name evidence="2" type="ORF">Rai3103_00610</name>
</gene>
<feature type="region of interest" description="Disordered" evidence="1">
    <location>
        <begin position="1"/>
        <end position="36"/>
    </location>
</feature>
<proteinExistence type="predicted"/>
<evidence type="ECO:0000313" key="2">
    <source>
        <dbReference type="EMBL" id="QGF22432.1"/>
    </source>
</evidence>
<protein>
    <submittedName>
        <fullName evidence="2">Uncharacterized protein</fullName>
    </submittedName>
</protein>
<organism evidence="2 3">
    <name type="scientific">Raineyella fluvialis</name>
    <dbReference type="NCBI Taxonomy" id="2662261"/>
    <lineage>
        <taxon>Bacteria</taxon>
        <taxon>Bacillati</taxon>
        <taxon>Actinomycetota</taxon>
        <taxon>Actinomycetes</taxon>
        <taxon>Propionibacteriales</taxon>
        <taxon>Propionibacteriaceae</taxon>
        <taxon>Raineyella</taxon>
    </lineage>
</organism>